<evidence type="ECO:0000313" key="2">
    <source>
        <dbReference type="Proteomes" id="UP000828390"/>
    </source>
</evidence>
<comment type="caution">
    <text evidence="1">The sequence shown here is derived from an EMBL/GenBank/DDBJ whole genome shotgun (WGS) entry which is preliminary data.</text>
</comment>
<keyword evidence="2" id="KW-1185">Reference proteome</keyword>
<proteinExistence type="predicted"/>
<reference evidence="1" key="2">
    <citation type="submission" date="2020-11" db="EMBL/GenBank/DDBJ databases">
        <authorList>
            <person name="McCartney M.A."/>
            <person name="Auch B."/>
            <person name="Kono T."/>
            <person name="Mallez S."/>
            <person name="Becker A."/>
            <person name="Gohl D.M."/>
            <person name="Silverstein K.A.T."/>
            <person name="Koren S."/>
            <person name="Bechman K.B."/>
            <person name="Herman A."/>
            <person name="Abrahante J.E."/>
            <person name="Garbe J."/>
        </authorList>
    </citation>
    <scope>NUCLEOTIDE SEQUENCE</scope>
    <source>
        <strain evidence="1">Duluth1</strain>
        <tissue evidence="1">Whole animal</tissue>
    </source>
</reference>
<sequence>MSPTIVVGDIKMPQPPGSHVFQQTRTIFGLIQDIRENVPAKFHENWTINVAFRPYKKGPARSVHVFKPTGNIFQLVQDIIGTILLTKFHYDRTINVASRVLTRFYYSHIKNKMCL</sequence>
<protein>
    <submittedName>
        <fullName evidence="1">Uncharacterized protein</fullName>
    </submittedName>
</protein>
<dbReference type="Proteomes" id="UP000828390">
    <property type="component" value="Unassembled WGS sequence"/>
</dbReference>
<reference evidence="1" key="1">
    <citation type="journal article" date="2019" name="bioRxiv">
        <title>The Genome of the Zebra Mussel, Dreissena polymorpha: A Resource for Invasive Species Research.</title>
        <authorList>
            <person name="McCartney M.A."/>
            <person name="Auch B."/>
            <person name="Kono T."/>
            <person name="Mallez S."/>
            <person name="Zhang Y."/>
            <person name="Obille A."/>
            <person name="Becker A."/>
            <person name="Abrahante J.E."/>
            <person name="Garbe J."/>
            <person name="Badalamenti J.P."/>
            <person name="Herman A."/>
            <person name="Mangelson H."/>
            <person name="Liachko I."/>
            <person name="Sullivan S."/>
            <person name="Sone E.D."/>
            <person name="Koren S."/>
            <person name="Silverstein K.A.T."/>
            <person name="Beckman K.B."/>
            <person name="Gohl D.M."/>
        </authorList>
    </citation>
    <scope>NUCLEOTIDE SEQUENCE</scope>
    <source>
        <strain evidence="1">Duluth1</strain>
        <tissue evidence="1">Whole animal</tissue>
    </source>
</reference>
<evidence type="ECO:0000313" key="1">
    <source>
        <dbReference type="EMBL" id="KAH3693200.1"/>
    </source>
</evidence>
<gene>
    <name evidence="1" type="ORF">DPMN_192602</name>
</gene>
<dbReference type="AlphaFoldDB" id="A0A9D4BF96"/>
<name>A0A9D4BF96_DREPO</name>
<accession>A0A9D4BF96</accession>
<organism evidence="1 2">
    <name type="scientific">Dreissena polymorpha</name>
    <name type="common">Zebra mussel</name>
    <name type="synonym">Mytilus polymorpha</name>
    <dbReference type="NCBI Taxonomy" id="45954"/>
    <lineage>
        <taxon>Eukaryota</taxon>
        <taxon>Metazoa</taxon>
        <taxon>Spiralia</taxon>
        <taxon>Lophotrochozoa</taxon>
        <taxon>Mollusca</taxon>
        <taxon>Bivalvia</taxon>
        <taxon>Autobranchia</taxon>
        <taxon>Heteroconchia</taxon>
        <taxon>Euheterodonta</taxon>
        <taxon>Imparidentia</taxon>
        <taxon>Neoheterodontei</taxon>
        <taxon>Myida</taxon>
        <taxon>Dreissenoidea</taxon>
        <taxon>Dreissenidae</taxon>
        <taxon>Dreissena</taxon>
    </lineage>
</organism>
<dbReference type="EMBL" id="JAIWYP010000017">
    <property type="protein sequence ID" value="KAH3693200.1"/>
    <property type="molecule type" value="Genomic_DNA"/>
</dbReference>